<proteinExistence type="predicted"/>
<dbReference type="RefSeq" id="WP_377930661.1">
    <property type="nucleotide sequence ID" value="NZ_JBHUEM010000055.1"/>
</dbReference>
<dbReference type="Proteomes" id="UP001597214">
    <property type="component" value="Unassembled WGS sequence"/>
</dbReference>
<dbReference type="EMBL" id="JBHUEM010000055">
    <property type="protein sequence ID" value="MFD1739419.1"/>
    <property type="molecule type" value="Genomic_DNA"/>
</dbReference>
<accession>A0ABW4LX91</accession>
<keyword evidence="2" id="KW-1185">Reference proteome</keyword>
<sequence length="121" mass="14438">MKKLFIVLATIAIETFVGCNLTMNQELSNTDQVSEEDFIYRLYTLTSEFNENEQVKIFVELEYIGNREQVSIYQATSSFSFPMIEKTRHFRVEYPMQQPLRSTTLVKRATHTGVFRWCWWF</sequence>
<name>A0ABW4LX91_9BACI</name>
<evidence type="ECO:0008006" key="3">
    <source>
        <dbReference type="Google" id="ProtNLM"/>
    </source>
</evidence>
<organism evidence="1 2">
    <name type="scientific">Bacillus salitolerans</name>
    <dbReference type="NCBI Taxonomy" id="1437434"/>
    <lineage>
        <taxon>Bacteria</taxon>
        <taxon>Bacillati</taxon>
        <taxon>Bacillota</taxon>
        <taxon>Bacilli</taxon>
        <taxon>Bacillales</taxon>
        <taxon>Bacillaceae</taxon>
        <taxon>Bacillus</taxon>
    </lineage>
</organism>
<evidence type="ECO:0000313" key="1">
    <source>
        <dbReference type="EMBL" id="MFD1739419.1"/>
    </source>
</evidence>
<comment type="caution">
    <text evidence="1">The sequence shown here is derived from an EMBL/GenBank/DDBJ whole genome shotgun (WGS) entry which is preliminary data.</text>
</comment>
<gene>
    <name evidence="1" type="ORF">ACFSCX_23340</name>
</gene>
<evidence type="ECO:0000313" key="2">
    <source>
        <dbReference type="Proteomes" id="UP001597214"/>
    </source>
</evidence>
<reference evidence="2" key="1">
    <citation type="journal article" date="2019" name="Int. J. Syst. Evol. Microbiol.">
        <title>The Global Catalogue of Microorganisms (GCM) 10K type strain sequencing project: providing services to taxonomists for standard genome sequencing and annotation.</title>
        <authorList>
            <consortium name="The Broad Institute Genomics Platform"/>
            <consortium name="The Broad Institute Genome Sequencing Center for Infectious Disease"/>
            <person name="Wu L."/>
            <person name="Ma J."/>
        </authorList>
    </citation>
    <scope>NUCLEOTIDE SEQUENCE [LARGE SCALE GENOMIC DNA]</scope>
    <source>
        <strain evidence="2">CCUG 49339</strain>
    </source>
</reference>
<protein>
    <recommendedName>
        <fullName evidence="3">Lipoprotein</fullName>
    </recommendedName>
</protein>